<dbReference type="Proteomes" id="UP001056610">
    <property type="component" value="Chromosome"/>
</dbReference>
<evidence type="ECO:0000256" key="1">
    <source>
        <dbReference type="SAM" id="SignalP"/>
    </source>
</evidence>
<name>A0ABY4QGI5_9MYCO</name>
<dbReference type="RefSeq" id="WP_219067107.1">
    <property type="nucleotide sequence ID" value="NZ_CAJUXY010000015.1"/>
</dbReference>
<reference evidence="3" key="1">
    <citation type="submission" date="2022-05" db="EMBL/GenBank/DDBJ databases">
        <title>A methanotrophic Mycobacterium dominates a cave microbial ecosystem.</title>
        <authorList>
            <person name="Van Spanning R.J.M."/>
            <person name="Guan Q."/>
            <person name="Melkonian C."/>
            <person name="Gallant J."/>
            <person name="Polerecky L."/>
            <person name="Flot J.-F."/>
            <person name="Brandt B.W."/>
            <person name="Braster M."/>
            <person name="Iturbe Espinoza P."/>
            <person name="Aerts J."/>
            <person name="Meima-Franke M."/>
            <person name="Piersma S.R."/>
            <person name="Bunduc C."/>
            <person name="Ummels R."/>
            <person name="Pain A."/>
            <person name="Fleming E.J."/>
            <person name="van der Wel N."/>
            <person name="Gherman V.D."/>
            <person name="Sarbu S.M."/>
            <person name="Bodelier P.L.E."/>
            <person name="Bitter W."/>
        </authorList>
    </citation>
    <scope>NUCLEOTIDE SEQUENCE</scope>
    <source>
        <strain evidence="3">Sulfur Cave</strain>
    </source>
</reference>
<feature type="signal peptide" evidence="1">
    <location>
        <begin position="1"/>
        <end position="26"/>
    </location>
</feature>
<feature type="chain" id="PRO_5045818057" evidence="1">
    <location>
        <begin position="27"/>
        <end position="99"/>
    </location>
</feature>
<accession>A0ABY4QGI5</accession>
<dbReference type="EMBL" id="CP097320">
    <property type="protein sequence ID" value="UQX09602.1"/>
    <property type="molecule type" value="Genomic_DNA"/>
</dbReference>
<evidence type="ECO:0000259" key="2">
    <source>
        <dbReference type="Pfam" id="PF05305"/>
    </source>
</evidence>
<evidence type="ECO:0000313" key="3">
    <source>
        <dbReference type="EMBL" id="UQX09602.1"/>
    </source>
</evidence>
<feature type="domain" description="DUF732" evidence="2">
    <location>
        <begin position="27"/>
        <end position="99"/>
    </location>
</feature>
<proteinExistence type="predicted"/>
<dbReference type="Pfam" id="PF05305">
    <property type="entry name" value="DUF732"/>
    <property type="match status" value="1"/>
</dbReference>
<keyword evidence="1" id="KW-0732">Signal</keyword>
<sequence>MNVNRPVLAATAAATVLLLSTGTARADQDSYLAQIRADGVTVEGQDIADTVSTGYMICGWKAEGTSEQDAVSRILSMDPSNNPQRIQLLVHGAYSQLCP</sequence>
<gene>
    <name evidence="3" type="ORF">M5I08_14675</name>
</gene>
<protein>
    <submittedName>
        <fullName evidence="3">DUF732 domain-containing protein</fullName>
    </submittedName>
</protein>
<keyword evidence="4" id="KW-1185">Reference proteome</keyword>
<evidence type="ECO:0000313" key="4">
    <source>
        <dbReference type="Proteomes" id="UP001056610"/>
    </source>
</evidence>
<dbReference type="InterPro" id="IPR007969">
    <property type="entry name" value="DUF732"/>
</dbReference>
<organism evidence="3 4">
    <name type="scientific">Candidatus Mycobacterium methanotrophicum</name>
    <dbReference type="NCBI Taxonomy" id="2943498"/>
    <lineage>
        <taxon>Bacteria</taxon>
        <taxon>Bacillati</taxon>
        <taxon>Actinomycetota</taxon>
        <taxon>Actinomycetes</taxon>
        <taxon>Mycobacteriales</taxon>
        <taxon>Mycobacteriaceae</taxon>
        <taxon>Mycobacterium</taxon>
    </lineage>
</organism>